<proteinExistence type="predicted"/>
<keyword evidence="3" id="KW-1185">Reference proteome</keyword>
<reference evidence="2 3" key="1">
    <citation type="submission" date="2020-04" db="EMBL/GenBank/DDBJ databases">
        <authorList>
            <person name="De Canck E."/>
        </authorList>
    </citation>
    <scope>NUCLEOTIDE SEQUENCE [LARGE SCALE GENOMIC DNA]</scope>
    <source>
        <strain evidence="2 3">LMG 28138</strain>
    </source>
</reference>
<gene>
    <name evidence="2" type="ORF">LMG28138_04239</name>
</gene>
<keyword evidence="1" id="KW-1133">Transmembrane helix</keyword>
<evidence type="ECO:0000313" key="3">
    <source>
        <dbReference type="Proteomes" id="UP000494115"/>
    </source>
</evidence>
<dbReference type="Proteomes" id="UP000494115">
    <property type="component" value="Unassembled WGS sequence"/>
</dbReference>
<sequence length="54" mass="6588">MVESWMWMWIVIGTLALIIAATVVVGPYRRKRHRAQLLTNLDHHDWCRWTRSRR</sequence>
<keyword evidence="1" id="KW-0472">Membrane</keyword>
<name>A0A6S7BEI9_9BURK</name>
<dbReference type="AlphaFoldDB" id="A0A6S7BEI9"/>
<evidence type="ECO:0000256" key="1">
    <source>
        <dbReference type="SAM" id="Phobius"/>
    </source>
</evidence>
<organism evidence="2 3">
    <name type="scientific">Pararobbsia alpina</name>
    <dbReference type="NCBI Taxonomy" id="621374"/>
    <lineage>
        <taxon>Bacteria</taxon>
        <taxon>Pseudomonadati</taxon>
        <taxon>Pseudomonadota</taxon>
        <taxon>Betaproteobacteria</taxon>
        <taxon>Burkholderiales</taxon>
        <taxon>Burkholderiaceae</taxon>
        <taxon>Pararobbsia</taxon>
    </lineage>
</organism>
<protein>
    <submittedName>
        <fullName evidence="2">Uncharacterized protein</fullName>
    </submittedName>
</protein>
<keyword evidence="1" id="KW-0812">Transmembrane</keyword>
<evidence type="ECO:0000313" key="2">
    <source>
        <dbReference type="EMBL" id="CAB3797402.1"/>
    </source>
</evidence>
<accession>A0A6S7BEI9</accession>
<feature type="transmembrane region" description="Helical" evidence="1">
    <location>
        <begin position="6"/>
        <end position="28"/>
    </location>
</feature>
<dbReference type="EMBL" id="CADIKM010000026">
    <property type="protein sequence ID" value="CAB3797402.1"/>
    <property type="molecule type" value="Genomic_DNA"/>
</dbReference>